<dbReference type="AlphaFoldDB" id="A0A5J9U7E7"/>
<dbReference type="Gramene" id="TVU19619">
    <property type="protein sequence ID" value="TVU19619"/>
    <property type="gene ID" value="EJB05_35779"/>
</dbReference>
<comment type="caution">
    <text evidence="2">The sequence shown here is derived from an EMBL/GenBank/DDBJ whole genome shotgun (WGS) entry which is preliminary data.</text>
</comment>
<feature type="non-terminal residue" evidence="2">
    <location>
        <position position="1"/>
    </location>
</feature>
<proteinExistence type="predicted"/>
<evidence type="ECO:0000313" key="2">
    <source>
        <dbReference type="EMBL" id="TVU19619.1"/>
    </source>
</evidence>
<dbReference type="EMBL" id="RWGY01000029">
    <property type="protein sequence ID" value="TVU19619.1"/>
    <property type="molecule type" value="Genomic_DNA"/>
</dbReference>
<accession>A0A5J9U7E7</accession>
<reference evidence="2 3" key="1">
    <citation type="journal article" date="2019" name="Sci. Rep.">
        <title>A high-quality genome of Eragrostis curvula grass provides insights into Poaceae evolution and supports new strategies to enhance forage quality.</title>
        <authorList>
            <person name="Carballo J."/>
            <person name="Santos B.A.C.M."/>
            <person name="Zappacosta D."/>
            <person name="Garbus I."/>
            <person name="Selva J.P."/>
            <person name="Gallo C.A."/>
            <person name="Diaz A."/>
            <person name="Albertini E."/>
            <person name="Caccamo M."/>
            <person name="Echenique V."/>
        </authorList>
    </citation>
    <scope>NUCLEOTIDE SEQUENCE [LARGE SCALE GENOMIC DNA]</scope>
    <source>
        <strain evidence="3">cv. Victoria</strain>
        <tissue evidence="2">Leaf</tissue>
    </source>
</reference>
<name>A0A5J9U7E7_9POAL</name>
<gene>
    <name evidence="2" type="ORF">EJB05_35779</name>
</gene>
<keyword evidence="3" id="KW-1185">Reference proteome</keyword>
<evidence type="ECO:0000313" key="3">
    <source>
        <dbReference type="Proteomes" id="UP000324897"/>
    </source>
</evidence>
<dbReference type="Proteomes" id="UP000324897">
    <property type="component" value="Chromosome 7"/>
</dbReference>
<sequence length="200" mass="22004">MGQRRWGRGTPASGGGDVPSVLPRRRWGRGAPESASRRRRRAAPPCPPCYRKGGRGSPASASGGRDVPSMLPRRQAATETCHPCYLGGKRRRSVDAVGRHRFVVSEVSRRGSSSTYPWMRMRSQVLYSSMGLMVADVREFVLKLRQIPAASHDPKDQQCLIQAGRGNNVAGSKFSRPDVCSELQSFLLSSGFLLCFCRLI</sequence>
<organism evidence="2 3">
    <name type="scientific">Eragrostis curvula</name>
    <name type="common">weeping love grass</name>
    <dbReference type="NCBI Taxonomy" id="38414"/>
    <lineage>
        <taxon>Eukaryota</taxon>
        <taxon>Viridiplantae</taxon>
        <taxon>Streptophyta</taxon>
        <taxon>Embryophyta</taxon>
        <taxon>Tracheophyta</taxon>
        <taxon>Spermatophyta</taxon>
        <taxon>Magnoliopsida</taxon>
        <taxon>Liliopsida</taxon>
        <taxon>Poales</taxon>
        <taxon>Poaceae</taxon>
        <taxon>PACMAD clade</taxon>
        <taxon>Chloridoideae</taxon>
        <taxon>Eragrostideae</taxon>
        <taxon>Eragrostidinae</taxon>
        <taxon>Eragrostis</taxon>
    </lineage>
</organism>
<feature type="region of interest" description="Disordered" evidence="1">
    <location>
        <begin position="1"/>
        <end position="69"/>
    </location>
</feature>
<evidence type="ECO:0000256" key="1">
    <source>
        <dbReference type="SAM" id="MobiDB-lite"/>
    </source>
</evidence>
<protein>
    <submittedName>
        <fullName evidence="2">Uncharacterized protein</fullName>
    </submittedName>
</protein>